<comment type="function">
    <text evidence="9 10 11">One of the essential components for the initiation of protein synthesis. Protects formylmethionyl-tRNA from spontaneous hydrolysis and promotes its binding to the 30S ribosomal subunits. Also involved in the hydrolysis of GTP during the formation of the 70S ribosomal complex.</text>
</comment>
<keyword evidence="14" id="KW-1185">Reference proteome</keyword>
<dbReference type="Pfam" id="PF04760">
    <property type="entry name" value="IF2_N"/>
    <property type="match status" value="2"/>
</dbReference>
<keyword evidence="6 10" id="KW-0547">Nucleotide-binding</keyword>
<dbReference type="FunFam" id="2.40.30.10:FF:000007">
    <property type="entry name" value="Translation initiation factor IF-2"/>
    <property type="match status" value="1"/>
</dbReference>
<keyword evidence="7 10" id="KW-0648">Protein biosynthesis</keyword>
<dbReference type="EMBL" id="VDLX02000027">
    <property type="protein sequence ID" value="KAB8187502.1"/>
    <property type="molecule type" value="Genomic_DNA"/>
</dbReference>
<evidence type="ECO:0000256" key="1">
    <source>
        <dbReference type="ARBA" id="ARBA00004496"/>
    </source>
</evidence>
<dbReference type="OrthoDB" id="9811804at2"/>
<evidence type="ECO:0000256" key="2">
    <source>
        <dbReference type="ARBA" id="ARBA00007733"/>
    </source>
</evidence>
<dbReference type="SUPFAM" id="SSF52540">
    <property type="entry name" value="P-loop containing nucleoside triphosphate hydrolases"/>
    <property type="match status" value="1"/>
</dbReference>
<feature type="compositionally biased region" description="Basic residues" evidence="12">
    <location>
        <begin position="398"/>
        <end position="407"/>
    </location>
</feature>
<dbReference type="Proteomes" id="UP000312512">
    <property type="component" value="Unassembled WGS sequence"/>
</dbReference>
<feature type="compositionally biased region" description="Gly residues" evidence="12">
    <location>
        <begin position="314"/>
        <end position="394"/>
    </location>
</feature>
<dbReference type="Gene3D" id="3.40.50.300">
    <property type="entry name" value="P-loop containing nucleotide triphosphate hydrolases"/>
    <property type="match status" value="1"/>
</dbReference>
<feature type="compositionally biased region" description="Gly residues" evidence="12">
    <location>
        <begin position="53"/>
        <end position="63"/>
    </location>
</feature>
<dbReference type="PROSITE" id="PS51722">
    <property type="entry name" value="G_TR_2"/>
    <property type="match status" value="1"/>
</dbReference>
<reference evidence="13 14" key="1">
    <citation type="submission" date="2019-10" db="EMBL/GenBank/DDBJ databases">
        <title>Nonomuraea sp. nov., isolated from Phyllanthus amarus.</title>
        <authorList>
            <person name="Klykleung N."/>
            <person name="Tanasupawat S."/>
        </authorList>
    </citation>
    <scope>NUCLEOTIDE SEQUENCE [LARGE SCALE GENOMIC DNA]</scope>
    <source>
        <strain evidence="13 14">PA1-10</strain>
    </source>
</reference>
<dbReference type="HAMAP" id="MF_00100_B">
    <property type="entry name" value="IF_2_B"/>
    <property type="match status" value="1"/>
</dbReference>
<feature type="compositionally biased region" description="Pro residues" evidence="12">
    <location>
        <begin position="165"/>
        <end position="175"/>
    </location>
</feature>
<dbReference type="InterPro" id="IPR044145">
    <property type="entry name" value="IF2_II"/>
</dbReference>
<evidence type="ECO:0000313" key="13">
    <source>
        <dbReference type="EMBL" id="KAB8187502.1"/>
    </source>
</evidence>
<comment type="caution">
    <text evidence="13">The sequence shown here is derived from an EMBL/GenBank/DDBJ whole genome shotgun (WGS) entry which is preliminary data.</text>
</comment>
<evidence type="ECO:0000256" key="10">
    <source>
        <dbReference type="HAMAP-Rule" id="MF_00100"/>
    </source>
</evidence>
<dbReference type="NCBIfam" id="TIGR00231">
    <property type="entry name" value="small_GTP"/>
    <property type="match status" value="1"/>
</dbReference>
<proteinExistence type="inferred from homology"/>
<keyword evidence="4 10" id="KW-0963">Cytoplasm</keyword>
<feature type="compositionally biased region" description="Pro residues" evidence="12">
    <location>
        <begin position="198"/>
        <end position="210"/>
    </location>
</feature>
<dbReference type="InterPro" id="IPR027417">
    <property type="entry name" value="P-loop_NTPase"/>
</dbReference>
<comment type="similarity">
    <text evidence="2 10 11">Belongs to the TRAFAC class translation factor GTPase superfamily. Classic translation factor GTPase family. IF-2 subfamily.</text>
</comment>
<feature type="region of interest" description="Disordered" evidence="12">
    <location>
        <begin position="47"/>
        <end position="414"/>
    </location>
</feature>
<accession>A0A5C4V8E0</accession>
<dbReference type="PANTHER" id="PTHR43381">
    <property type="entry name" value="TRANSLATION INITIATION FACTOR IF-2-RELATED"/>
    <property type="match status" value="1"/>
</dbReference>
<keyword evidence="5 10" id="KW-0396">Initiation factor</keyword>
<evidence type="ECO:0000256" key="6">
    <source>
        <dbReference type="ARBA" id="ARBA00022741"/>
    </source>
</evidence>
<name>A0A5C4V8E0_9ACTN</name>
<dbReference type="FunFam" id="3.40.50.10050:FF:000001">
    <property type="entry name" value="Translation initiation factor IF-2"/>
    <property type="match status" value="1"/>
</dbReference>
<dbReference type="AlphaFoldDB" id="A0A5C4V8E0"/>
<sequence length="1026" mass="106019">MAKVRVYELAKEFGVESKVVMAKLQEMGEFVRSASSTIEAPVVRRLTEALGASKGGPSRGGGQPSNRPQPPKAAHRPADGQAGNGASQAPVPTAPRPGPKPGPRPGPAGGGQPRPPVPMPHQPQQQPQVARGETSGAPQARFESGAPARPTPGPRPGPGGGARPGPKPGPAPRPGPAGGGGGGGQQAPRPGAHGGGPRPGPGPKPGPRGPRPGNNPFSSTASGMGQSRPPRQGGQRDGGGPGQRERRDGPPRDGAMPRPPQGRGGTGDAGPRPGPRPGPPGAGGPRPGPGAGGPRPGGPRPNPMMMPQGRPAGPSGGGRPGGGGGGGRPGGGGGRPGGGGGRPGGGGGGFAGRPGGGTGQRTGTGGPGGGFGGRPGPGGRGRGGGTAGAFGRPGGRPARGRKSKRQRRQEFDNMSAPAIGGVQVARGNGATIRLPRGASLADFADRIGANPASLVQIMLHLGEMVTATQSVNEETLQLLGAELDYNIQVVSPEEEDRELLEAFDIEFGEDEGDEADLAARPPVVTVMGHVDHGKTKLLDAIRKTNIVAREAGGITQHIGAYQVSTEHEGQERKITFIDTPGHEAFTAMRARGAKSTDIAVLVVAADDGVKPQTVEALNHAQAADVPIVVAVNKVDKEGADPNKVRAQLTEYGLVAEEYGGSTLFVDISALKGQGIDELLEAILLTADAELDLRANPTMDAQGIAIEAHLDKGRGPVATVLVQRGTLRVGDSIVCGEAFGRVRALLDDTGEPVDEATPSRPVLVMGLTAVPSAGDNFIVVTDDRMARQIAQQRAARKRTADMAKSSRRRSLEDIFKDLEKGSVDELKLIIKGDVSGSVEALEDALLKIDVGDEVRLRVLHRAVGAITEYDVNLAVADDNAVIIGFNVRPEPRARDLAEREGVDIRYYSVIYQAIEEIEAALKGMLKPEFEEVQLGTAEVREVFKVPRIGNVAGSLVRSGVIVRNSKARLIRDSVVVADNLTVSSLRRFKDDATEVREGFECGIGVGYNDIRIDDVIETFEMREKPRV</sequence>
<dbReference type="PANTHER" id="PTHR43381:SF5">
    <property type="entry name" value="TR-TYPE G DOMAIN-CONTAINING PROTEIN"/>
    <property type="match status" value="1"/>
</dbReference>
<evidence type="ECO:0000313" key="14">
    <source>
        <dbReference type="Proteomes" id="UP000312512"/>
    </source>
</evidence>
<dbReference type="GO" id="GO:0005829">
    <property type="term" value="C:cytosol"/>
    <property type="evidence" value="ECO:0007669"/>
    <property type="project" value="TreeGrafter"/>
</dbReference>
<protein>
    <recommendedName>
        <fullName evidence="3 10">Translation initiation factor IF-2</fullName>
    </recommendedName>
</protein>
<evidence type="ECO:0000256" key="5">
    <source>
        <dbReference type="ARBA" id="ARBA00022540"/>
    </source>
</evidence>
<comment type="subcellular location">
    <subcellularLocation>
        <location evidence="1 10">Cytoplasm</location>
    </subcellularLocation>
</comment>
<dbReference type="InterPro" id="IPR036925">
    <property type="entry name" value="TIF_IF2_dom3_sf"/>
</dbReference>
<feature type="binding site" evidence="10">
    <location>
        <begin position="528"/>
        <end position="535"/>
    </location>
    <ligand>
        <name>GTP</name>
        <dbReference type="ChEBI" id="CHEBI:37565"/>
    </ligand>
</feature>
<feature type="binding site" evidence="10">
    <location>
        <begin position="578"/>
        <end position="582"/>
    </location>
    <ligand>
        <name>GTP</name>
        <dbReference type="ChEBI" id="CHEBI:37565"/>
    </ligand>
</feature>
<dbReference type="InterPro" id="IPR023115">
    <property type="entry name" value="TIF_IF2_dom3"/>
</dbReference>
<dbReference type="SUPFAM" id="SSF52156">
    <property type="entry name" value="Initiation factor IF2/eIF5b, domain 3"/>
    <property type="match status" value="1"/>
</dbReference>
<dbReference type="InterPro" id="IPR000795">
    <property type="entry name" value="T_Tr_GTP-bd_dom"/>
</dbReference>
<evidence type="ECO:0000256" key="8">
    <source>
        <dbReference type="ARBA" id="ARBA00023134"/>
    </source>
</evidence>
<dbReference type="CDD" id="cd03702">
    <property type="entry name" value="IF2_mtIF2_II"/>
    <property type="match status" value="1"/>
</dbReference>
<dbReference type="SUPFAM" id="SSF50447">
    <property type="entry name" value="Translation proteins"/>
    <property type="match status" value="2"/>
</dbReference>
<dbReference type="InterPro" id="IPR000178">
    <property type="entry name" value="TF_IF2_bacterial-like"/>
</dbReference>
<evidence type="ECO:0000256" key="12">
    <source>
        <dbReference type="SAM" id="MobiDB-lite"/>
    </source>
</evidence>
<dbReference type="PRINTS" id="PR00315">
    <property type="entry name" value="ELONGATNFCT"/>
</dbReference>
<feature type="compositionally biased region" description="Pro residues" evidence="12">
    <location>
        <begin position="272"/>
        <end position="288"/>
    </location>
</feature>
<dbReference type="Gene3D" id="3.40.50.10050">
    <property type="entry name" value="Translation initiation factor IF- 2, domain 3"/>
    <property type="match status" value="1"/>
</dbReference>
<evidence type="ECO:0000256" key="7">
    <source>
        <dbReference type="ARBA" id="ARBA00022917"/>
    </source>
</evidence>
<dbReference type="CDD" id="cd01887">
    <property type="entry name" value="IF2_eIF5B"/>
    <property type="match status" value="1"/>
</dbReference>
<organism evidence="13 14">
    <name type="scientific">Nonomuraea phyllanthi</name>
    <dbReference type="NCBI Taxonomy" id="2219224"/>
    <lineage>
        <taxon>Bacteria</taxon>
        <taxon>Bacillati</taxon>
        <taxon>Actinomycetota</taxon>
        <taxon>Actinomycetes</taxon>
        <taxon>Streptosporangiales</taxon>
        <taxon>Streptosporangiaceae</taxon>
        <taxon>Nonomuraea</taxon>
    </lineage>
</organism>
<feature type="compositionally biased region" description="Pro residues" evidence="12">
    <location>
        <begin position="92"/>
        <end position="106"/>
    </location>
</feature>
<dbReference type="FunFam" id="1.10.10.2480:FF:000003">
    <property type="entry name" value="Translation initiation factor IF-2"/>
    <property type="match status" value="1"/>
</dbReference>
<evidence type="ECO:0000256" key="3">
    <source>
        <dbReference type="ARBA" id="ARBA00020675"/>
    </source>
</evidence>
<dbReference type="Pfam" id="PF11987">
    <property type="entry name" value="IF-2"/>
    <property type="match status" value="1"/>
</dbReference>
<dbReference type="InterPro" id="IPR009000">
    <property type="entry name" value="Transl_B-barrel_sf"/>
</dbReference>
<evidence type="ECO:0000256" key="9">
    <source>
        <dbReference type="ARBA" id="ARBA00025162"/>
    </source>
</evidence>
<dbReference type="InterPro" id="IPR006847">
    <property type="entry name" value="IF2_N"/>
</dbReference>
<dbReference type="PROSITE" id="PS01176">
    <property type="entry name" value="IF2"/>
    <property type="match status" value="1"/>
</dbReference>
<dbReference type="InterPro" id="IPR053905">
    <property type="entry name" value="EF-G-like_DII"/>
</dbReference>
<dbReference type="FunFam" id="3.40.50.300:FF:000019">
    <property type="entry name" value="Translation initiation factor IF-2"/>
    <property type="match status" value="1"/>
</dbReference>
<dbReference type="GO" id="GO:0005525">
    <property type="term" value="F:GTP binding"/>
    <property type="evidence" value="ECO:0007669"/>
    <property type="project" value="UniProtKB-KW"/>
</dbReference>
<feature type="binding site" evidence="10">
    <location>
        <begin position="632"/>
        <end position="635"/>
    </location>
    <ligand>
        <name>GTP</name>
        <dbReference type="ChEBI" id="CHEBI:37565"/>
    </ligand>
</feature>
<dbReference type="FunFam" id="2.40.30.10:FF:000008">
    <property type="entry name" value="Translation initiation factor IF-2"/>
    <property type="match status" value="1"/>
</dbReference>
<dbReference type="InterPro" id="IPR015760">
    <property type="entry name" value="TIF_IF2"/>
</dbReference>
<dbReference type="GO" id="GO:0003743">
    <property type="term" value="F:translation initiation factor activity"/>
    <property type="evidence" value="ECO:0007669"/>
    <property type="project" value="UniProtKB-UniRule"/>
</dbReference>
<comment type="caution">
    <text evidence="10">Lacks conserved residue(s) required for the propagation of feature annotation.</text>
</comment>
<dbReference type="InterPro" id="IPR005225">
    <property type="entry name" value="Small_GTP-bd"/>
</dbReference>
<dbReference type="RefSeq" id="WP_139637376.1">
    <property type="nucleotide sequence ID" value="NZ_VDLX02000027.1"/>
</dbReference>
<gene>
    <name evidence="10 13" type="primary">infB</name>
    <name evidence="13" type="ORF">FH608_045320</name>
</gene>
<dbReference type="Pfam" id="PF22042">
    <property type="entry name" value="EF-G_D2"/>
    <property type="match status" value="1"/>
</dbReference>
<feature type="compositionally biased region" description="Polar residues" evidence="12">
    <location>
        <begin position="215"/>
        <end position="225"/>
    </location>
</feature>
<dbReference type="Pfam" id="PF00009">
    <property type="entry name" value="GTP_EFTU"/>
    <property type="match status" value="1"/>
</dbReference>
<dbReference type="Gene3D" id="1.10.10.2480">
    <property type="match status" value="1"/>
</dbReference>
<evidence type="ECO:0000256" key="4">
    <source>
        <dbReference type="ARBA" id="ARBA00022490"/>
    </source>
</evidence>
<evidence type="ECO:0000256" key="11">
    <source>
        <dbReference type="RuleBase" id="RU000644"/>
    </source>
</evidence>
<keyword evidence="8 10" id="KW-0342">GTP-binding</keyword>
<dbReference type="GO" id="GO:0003924">
    <property type="term" value="F:GTPase activity"/>
    <property type="evidence" value="ECO:0007669"/>
    <property type="project" value="UniProtKB-UniRule"/>
</dbReference>
<feature type="compositionally biased region" description="Gly residues" evidence="12">
    <location>
        <begin position="176"/>
        <end position="185"/>
    </location>
</feature>
<dbReference type="CDD" id="cd03692">
    <property type="entry name" value="mtIF2_IVc"/>
    <property type="match status" value="1"/>
</dbReference>
<dbReference type="NCBIfam" id="TIGR00487">
    <property type="entry name" value="IF-2"/>
    <property type="match status" value="1"/>
</dbReference>
<dbReference type="Gene3D" id="2.40.30.10">
    <property type="entry name" value="Translation factors"/>
    <property type="match status" value="2"/>
</dbReference>